<dbReference type="Pfam" id="PF09838">
    <property type="entry name" value="DUF2065"/>
    <property type="match status" value="1"/>
</dbReference>
<dbReference type="AlphaFoldDB" id="A0A372EPG8"/>
<dbReference type="InterPro" id="IPR019201">
    <property type="entry name" value="DUF2065"/>
</dbReference>
<reference evidence="2 3" key="1">
    <citation type="submission" date="2018-08" db="EMBL/GenBank/DDBJ databases">
        <title>Hydrogenophaga sp. LA-38 isolated from sludge.</title>
        <authorList>
            <person name="Im W.-T."/>
        </authorList>
    </citation>
    <scope>NUCLEOTIDE SEQUENCE [LARGE SCALE GENOMIC DNA]</scope>
    <source>
        <strain evidence="2 3">LA-38</strain>
    </source>
</reference>
<dbReference type="Proteomes" id="UP000261931">
    <property type="component" value="Unassembled WGS sequence"/>
</dbReference>
<evidence type="ECO:0000313" key="3">
    <source>
        <dbReference type="Proteomes" id="UP000261931"/>
    </source>
</evidence>
<evidence type="ECO:0000256" key="1">
    <source>
        <dbReference type="SAM" id="Phobius"/>
    </source>
</evidence>
<comment type="caution">
    <text evidence="2">The sequence shown here is derived from an EMBL/GenBank/DDBJ whole genome shotgun (WGS) entry which is preliminary data.</text>
</comment>
<keyword evidence="3" id="KW-1185">Reference proteome</keyword>
<dbReference type="PANTHER" id="PTHR38602">
    <property type="entry name" value="INNER MEMBRANE PROTEIN-RELATED"/>
    <property type="match status" value="1"/>
</dbReference>
<keyword evidence="1" id="KW-1133">Transmembrane helix</keyword>
<feature type="transmembrane region" description="Helical" evidence="1">
    <location>
        <begin position="6"/>
        <end position="26"/>
    </location>
</feature>
<keyword evidence="1" id="KW-0472">Membrane</keyword>
<accession>A0A372EPG8</accession>
<proteinExistence type="predicted"/>
<organism evidence="2 3">
    <name type="scientific">Hydrogenophaga borbori</name>
    <dbReference type="NCBI Taxonomy" id="2294117"/>
    <lineage>
        <taxon>Bacteria</taxon>
        <taxon>Pseudomonadati</taxon>
        <taxon>Pseudomonadota</taxon>
        <taxon>Betaproteobacteria</taxon>
        <taxon>Burkholderiales</taxon>
        <taxon>Comamonadaceae</taxon>
        <taxon>Hydrogenophaga</taxon>
    </lineage>
</organism>
<sequence>MNGGGSDAWWLALGLVLVFEGLLPLLSPGGWRRVFTQMLSLRDGQIRFFGLISVAAGLLIAGLFA</sequence>
<dbReference type="RefSeq" id="WP_116957137.1">
    <property type="nucleotide sequence ID" value="NZ_QVLS01000001.1"/>
</dbReference>
<feature type="transmembrane region" description="Helical" evidence="1">
    <location>
        <begin position="46"/>
        <end position="64"/>
    </location>
</feature>
<dbReference type="EMBL" id="QVLS01000001">
    <property type="protein sequence ID" value="RFP82442.1"/>
    <property type="molecule type" value="Genomic_DNA"/>
</dbReference>
<protein>
    <submittedName>
        <fullName evidence="2">DUF2065 domain-containing protein</fullName>
    </submittedName>
</protein>
<dbReference type="PANTHER" id="PTHR38602:SF1">
    <property type="entry name" value="INNER MEMBRANE PROTEIN"/>
    <property type="match status" value="1"/>
</dbReference>
<name>A0A372EPG8_9BURK</name>
<keyword evidence="1" id="KW-0812">Transmembrane</keyword>
<gene>
    <name evidence="2" type="ORF">DY262_00995</name>
</gene>
<evidence type="ECO:0000313" key="2">
    <source>
        <dbReference type="EMBL" id="RFP82442.1"/>
    </source>
</evidence>